<dbReference type="Pfam" id="PF18467">
    <property type="entry name" value="DUF5613"/>
    <property type="match status" value="1"/>
</dbReference>
<dbReference type="Gene3D" id="3.40.630.30">
    <property type="match status" value="1"/>
</dbReference>
<dbReference type="GO" id="GO:0016746">
    <property type="term" value="F:acyltransferase activity"/>
    <property type="evidence" value="ECO:0007669"/>
    <property type="project" value="UniProtKB-KW"/>
</dbReference>
<accession>A0ABY9LHA1</accession>
<dbReference type="EC" id="2.3.1.-" evidence="2"/>
<proteinExistence type="predicted"/>
<name>A0ABY9LHA1_9STRE</name>
<keyword evidence="2" id="KW-0012">Acyltransferase</keyword>
<keyword evidence="2" id="KW-0808">Transferase</keyword>
<dbReference type="InterPro" id="IPR040549">
    <property type="entry name" value="DUF5613"/>
</dbReference>
<dbReference type="Proteomes" id="UP001238096">
    <property type="component" value="Chromosome"/>
</dbReference>
<dbReference type="RefSeq" id="WP_018366060.1">
    <property type="nucleotide sequence ID" value="NZ_CP110509.1"/>
</dbReference>
<evidence type="ECO:0000259" key="1">
    <source>
        <dbReference type="PROSITE" id="PS51186"/>
    </source>
</evidence>
<evidence type="ECO:0000313" key="2">
    <source>
        <dbReference type="EMBL" id="WMB28212.1"/>
    </source>
</evidence>
<gene>
    <name evidence="2" type="ORF">N1496_00360</name>
</gene>
<sequence>MTLKELLATYSQAYKENERYVHFKDDKMAERHYSNYLDYKKMPSLEEIKKDLSYLQAEQKDYKRDYAMLFFAEKEDLTKSTVAYLEEEGFILSKHIIFTNKLENLKLRRADLKNILIEELDKEWLPAYLDLKYHQNLEFGEDFAKLMFEFNKHNLPEKGSRIYIAREGNKLVGDVTAWYFDDYVEIDDFSVVKEYQGRGIGSALQLKASEGYNKLILVSKEINRKMYEHQGYKEVAYYWTALRSSRKS</sequence>
<dbReference type="InterPro" id="IPR016181">
    <property type="entry name" value="Acyl_CoA_acyltransferase"/>
</dbReference>
<dbReference type="PROSITE" id="PS51186">
    <property type="entry name" value="GNAT"/>
    <property type="match status" value="1"/>
</dbReference>
<keyword evidence="3" id="KW-1185">Reference proteome</keyword>
<evidence type="ECO:0000313" key="3">
    <source>
        <dbReference type="Proteomes" id="UP001238096"/>
    </source>
</evidence>
<dbReference type="Pfam" id="PF13508">
    <property type="entry name" value="Acetyltransf_7"/>
    <property type="match status" value="1"/>
</dbReference>
<dbReference type="SUPFAM" id="SSF55729">
    <property type="entry name" value="Acyl-CoA N-acyltransferases (Nat)"/>
    <property type="match status" value="1"/>
</dbReference>
<dbReference type="CDD" id="cd04301">
    <property type="entry name" value="NAT_SF"/>
    <property type="match status" value="1"/>
</dbReference>
<dbReference type="InterPro" id="IPR000182">
    <property type="entry name" value="GNAT_dom"/>
</dbReference>
<protein>
    <submittedName>
        <fullName evidence="2">GNAT family N-acetyltransferase</fullName>
        <ecNumber evidence="2">2.3.1.-</ecNumber>
    </submittedName>
</protein>
<feature type="domain" description="N-acetyltransferase" evidence="1">
    <location>
        <begin position="115"/>
        <end position="248"/>
    </location>
</feature>
<dbReference type="EMBL" id="CP110509">
    <property type="protein sequence ID" value="WMB28212.1"/>
    <property type="molecule type" value="Genomic_DNA"/>
</dbReference>
<reference evidence="3" key="1">
    <citation type="submission" date="2022-10" db="EMBL/GenBank/DDBJ databases">
        <title>Streptococcus didelphis as causative of fatal infections in opossums (Didelphis albiventris).</title>
        <authorList>
            <person name="Breyer G.M."/>
            <person name="Da Silva M.E.R.J."/>
            <person name="Siqueira F.M."/>
        </authorList>
    </citation>
    <scope>NUCLEOTIDE SEQUENCE [LARGE SCALE GENOMIC DNA]</scope>
    <source>
        <strain evidence="3">LBVP101/21</strain>
    </source>
</reference>
<organism evidence="2 3">
    <name type="scientific">Streptococcus didelphis</name>
    <dbReference type="NCBI Taxonomy" id="102886"/>
    <lineage>
        <taxon>Bacteria</taxon>
        <taxon>Bacillati</taxon>
        <taxon>Bacillota</taxon>
        <taxon>Bacilli</taxon>
        <taxon>Lactobacillales</taxon>
        <taxon>Streptococcaceae</taxon>
        <taxon>Streptococcus</taxon>
    </lineage>
</organism>